<name>X0WSB7_9ZZZZ</name>
<comment type="caution">
    <text evidence="1">The sequence shown here is derived from an EMBL/GenBank/DDBJ whole genome shotgun (WGS) entry which is preliminary data.</text>
</comment>
<dbReference type="NCBIfam" id="TIGR04294">
    <property type="entry name" value="pre_pil_HX9DG"/>
    <property type="match status" value="1"/>
</dbReference>
<sequence length="139" mass="16303">KVFGTAQYPGWRSYTIGCGMNVDSPYVKRATKMSEIKSPGSKYVFVENLDPRGWNMGNWDIWVPSRSGAQWWNVVASWHRDRCNWGFADGHAKTQRWRDERTALICNELDYPAQVSMRAECSVDNPDLWWIVDHRMNDW</sequence>
<gene>
    <name evidence="1" type="ORF">S01H1_53953</name>
</gene>
<protein>
    <submittedName>
        <fullName evidence="1">Uncharacterized protein</fullName>
    </submittedName>
</protein>
<evidence type="ECO:0000313" key="1">
    <source>
        <dbReference type="EMBL" id="GAG27418.1"/>
    </source>
</evidence>
<dbReference type="InterPro" id="IPR027558">
    <property type="entry name" value="Pre_pil_HX9DG_C"/>
</dbReference>
<dbReference type="EMBL" id="BARS01034973">
    <property type="protein sequence ID" value="GAG27418.1"/>
    <property type="molecule type" value="Genomic_DNA"/>
</dbReference>
<reference evidence="1" key="1">
    <citation type="journal article" date="2014" name="Front. Microbiol.">
        <title>High frequency of phylogenetically diverse reductive dehalogenase-homologous genes in deep subseafloor sedimentary metagenomes.</title>
        <authorList>
            <person name="Kawai M."/>
            <person name="Futagami T."/>
            <person name="Toyoda A."/>
            <person name="Takaki Y."/>
            <person name="Nishi S."/>
            <person name="Hori S."/>
            <person name="Arai W."/>
            <person name="Tsubouchi T."/>
            <person name="Morono Y."/>
            <person name="Uchiyama I."/>
            <person name="Ito T."/>
            <person name="Fujiyama A."/>
            <person name="Inagaki F."/>
            <person name="Takami H."/>
        </authorList>
    </citation>
    <scope>NUCLEOTIDE SEQUENCE</scope>
    <source>
        <strain evidence="1">Expedition CK06-06</strain>
    </source>
</reference>
<accession>X0WSB7</accession>
<proteinExistence type="predicted"/>
<feature type="non-terminal residue" evidence="1">
    <location>
        <position position="1"/>
    </location>
</feature>
<organism evidence="1">
    <name type="scientific">marine sediment metagenome</name>
    <dbReference type="NCBI Taxonomy" id="412755"/>
    <lineage>
        <taxon>unclassified sequences</taxon>
        <taxon>metagenomes</taxon>
        <taxon>ecological metagenomes</taxon>
    </lineage>
</organism>
<dbReference type="AlphaFoldDB" id="X0WSB7"/>